<feature type="region of interest" description="Disordered" evidence="1">
    <location>
        <begin position="217"/>
        <end position="261"/>
    </location>
</feature>
<feature type="compositionally biased region" description="Basic and acidic residues" evidence="1">
    <location>
        <begin position="237"/>
        <end position="253"/>
    </location>
</feature>
<evidence type="ECO:0000313" key="2">
    <source>
        <dbReference type="EMBL" id="KAK5257235.1"/>
    </source>
</evidence>
<accession>A0ABR0LZH4</accession>
<proteinExistence type="predicted"/>
<feature type="compositionally biased region" description="Basic and acidic residues" evidence="1">
    <location>
        <begin position="645"/>
        <end position="660"/>
    </location>
</feature>
<feature type="region of interest" description="Disordered" evidence="1">
    <location>
        <begin position="320"/>
        <end position="343"/>
    </location>
</feature>
<evidence type="ECO:0008006" key="4">
    <source>
        <dbReference type="Google" id="ProtNLM"/>
    </source>
</evidence>
<feature type="region of interest" description="Disordered" evidence="1">
    <location>
        <begin position="436"/>
        <end position="580"/>
    </location>
</feature>
<feature type="compositionally biased region" description="Basic and acidic residues" evidence="1">
    <location>
        <begin position="494"/>
        <end position="544"/>
    </location>
</feature>
<feature type="compositionally biased region" description="Pro residues" evidence="1">
    <location>
        <begin position="716"/>
        <end position="729"/>
    </location>
</feature>
<feature type="region of interest" description="Disordered" evidence="1">
    <location>
        <begin position="389"/>
        <end position="424"/>
    </location>
</feature>
<feature type="region of interest" description="Disordered" evidence="1">
    <location>
        <begin position="702"/>
        <end position="800"/>
    </location>
</feature>
<dbReference type="SUPFAM" id="SSF55753">
    <property type="entry name" value="Actin depolymerizing proteins"/>
    <property type="match status" value="1"/>
</dbReference>
<gene>
    <name evidence="2" type="ORF">LTR16_001230</name>
</gene>
<feature type="region of interest" description="Disordered" evidence="1">
    <location>
        <begin position="645"/>
        <end position="687"/>
    </location>
</feature>
<organism evidence="2 3">
    <name type="scientific">Cryomyces antarcticus</name>
    <dbReference type="NCBI Taxonomy" id="329879"/>
    <lineage>
        <taxon>Eukaryota</taxon>
        <taxon>Fungi</taxon>
        <taxon>Dikarya</taxon>
        <taxon>Ascomycota</taxon>
        <taxon>Pezizomycotina</taxon>
        <taxon>Dothideomycetes</taxon>
        <taxon>Dothideomycetes incertae sedis</taxon>
        <taxon>Cryomyces</taxon>
    </lineage>
</organism>
<dbReference type="Gene3D" id="3.40.20.10">
    <property type="entry name" value="Severin"/>
    <property type="match status" value="1"/>
</dbReference>
<protein>
    <recommendedName>
        <fullName evidence="4">ADF-H domain-containing protein</fullName>
    </recommendedName>
</protein>
<feature type="compositionally biased region" description="Polar residues" evidence="1">
    <location>
        <begin position="890"/>
        <end position="905"/>
    </location>
</feature>
<dbReference type="EMBL" id="JAVRRA010008265">
    <property type="protein sequence ID" value="KAK5257235.1"/>
    <property type="molecule type" value="Genomic_DNA"/>
</dbReference>
<feature type="compositionally biased region" description="Polar residues" evidence="1">
    <location>
        <begin position="548"/>
        <end position="557"/>
    </location>
</feature>
<sequence>MSLNGLDTPAVNGAYQTTLMEAGGWFLLKYISRDEVEILDRGNGGALEARSAIAQYTEKSPVYGFLLYRRRRVLIKYIPDGTSRLLQARTAVHFQDVEKRFSPHETLLEISSPDSLSDSALAAAFPLHTASPSTSSSRLHEISEDAEESQLPRRTSTVRDTFVAGVAGPRRSPEPRIEGSSMTTITPAIQITDEQTAPMVKSRTSVSQILVQEDKHHTSVTSLRTPSVTEYAPSEASLKEDGFHPISDEDTRHPSQMTRTSTSNFYTSSYFGLKPKIKLGPRPLTDKNKRSQTFAAASQTRPISVLPASMRTSSRKVEIVRSKSQGPPAVSEIIIPPPPPVPDTPEVSMMPTRPVSRGSTRSVPASRSNTMTLENARLQKALELRKKQLRKSAAAGSRSAVYETTTEAPLPATVKPPQAPSNHVVATSADSGIEIEYSDPTSTKHQPPTHFELSHVNLGDPFDPKLQPPRSSPSKQRSSKGHEAGQEELILDAANDRTGRPRNRKTEADRDSMSTDRRKVRSDDRKQAARKSEQQKQKTADRLLPDSASHSASPRISTDSKEKRRGVVEPLHLDVSEEESDFDYLSDDSFMEELQSATVQQAKPVSVSKSPATPFISCRPSSHSIKSTMSVNSVTISKSFSDQTTLDKLDPDRLSPEDARPSTARSVSFTRAPERSQDPMAVAKRVNVSSDISRRIQALAEVSSHHHTPLNHTVGPPRPLTPDSSPPYPGLRVSSLRQAVPRRGASISAQRPLSRLYPSPSPSPSPSAAMVSPQSPPPRSDTRTMYSFHPEHGRRESVSVTARIIRDHRLENPLLRSQTEPTQFELHQSPLTIDHYKASAPSSPRKHDVSRSESMPVLSSDLLAQEATSPPRRTSTESSRYSVGRRPSETKQPTPTVASLSSNDLASIDEPSDGKKGSRTSRLFKRMSGMTGAKRRSMAQIMSPTVREEPVNLPEPAPLRQPFREILVGDLNVQFPDTLVSEAPLSSCG</sequence>
<evidence type="ECO:0000313" key="3">
    <source>
        <dbReference type="Proteomes" id="UP001357485"/>
    </source>
</evidence>
<evidence type="ECO:0000256" key="1">
    <source>
        <dbReference type="SAM" id="MobiDB-lite"/>
    </source>
</evidence>
<name>A0ABR0LZH4_9PEZI</name>
<dbReference type="InterPro" id="IPR029006">
    <property type="entry name" value="ADF-H/Gelsolin-like_dom_sf"/>
</dbReference>
<dbReference type="Proteomes" id="UP001357485">
    <property type="component" value="Unassembled WGS sequence"/>
</dbReference>
<keyword evidence="3" id="KW-1185">Reference proteome</keyword>
<feature type="compositionally biased region" description="Polar residues" evidence="1">
    <location>
        <begin position="219"/>
        <end position="228"/>
    </location>
</feature>
<feature type="compositionally biased region" description="Low complexity" evidence="1">
    <location>
        <begin position="868"/>
        <end position="882"/>
    </location>
</feature>
<feature type="region of interest" description="Disordered" evidence="1">
    <location>
        <begin position="836"/>
        <end position="937"/>
    </location>
</feature>
<comment type="caution">
    <text evidence="2">The sequence shown here is derived from an EMBL/GenBank/DDBJ whole genome shotgun (WGS) entry which is preliminary data.</text>
</comment>
<feature type="compositionally biased region" description="Basic and acidic residues" evidence="1">
    <location>
        <begin position="558"/>
        <end position="575"/>
    </location>
</feature>
<feature type="region of interest" description="Disordered" evidence="1">
    <location>
        <begin position="129"/>
        <end position="156"/>
    </location>
</feature>
<reference evidence="2 3" key="1">
    <citation type="submission" date="2023-08" db="EMBL/GenBank/DDBJ databases">
        <title>Black Yeasts Isolated from many extreme environments.</title>
        <authorList>
            <person name="Coleine C."/>
            <person name="Stajich J.E."/>
            <person name="Selbmann L."/>
        </authorList>
    </citation>
    <scope>NUCLEOTIDE SEQUENCE [LARGE SCALE GENOMIC DNA]</scope>
    <source>
        <strain evidence="2 3">CCFEE 536</strain>
    </source>
</reference>